<keyword evidence="8" id="KW-0676">Redox-active center</keyword>
<evidence type="ECO:0000313" key="13">
    <source>
        <dbReference type="EMBL" id="KAJ3098265.1"/>
    </source>
</evidence>
<dbReference type="PROSITE" id="PS00194">
    <property type="entry name" value="THIOREDOXIN_1"/>
    <property type="match status" value="1"/>
</dbReference>
<name>A0AAD5SS82_9FUNG</name>
<sequence>MRSFFGVAVLFANALSAIIASNVVVLTPDNFDSIIDGSKPALVEFYAPSLAPVYEELADAFAGEKGLIIAKVDADTHKDLGTKFGVTGFPTLKWFPKGSTKPDDYSSGRDLDAFVKFITEKTGFKSSIKKPPTAVTVLDTPEDFESVVGHAEKNVLVEFYAPWCGHCKNLAPTYEKVAKAYATESNCVVANVDATANKDVADKFGVTSYPTIKFFPAGSSEALPYEGGRTEEAFIAFLNEKCQTNRLPGGHLSAKAGLIPAFADIVTYFYTKQQDRAAIIETAKLIAERQASTDGAYAAFYPKVMEKIVKDGDAYVGKEVGRLEKIVAAGTTTPEKRDNFEIRRNILNSFADAEKAASAEPTDETDDNKDEL</sequence>
<feature type="region of interest" description="Disordered" evidence="10">
    <location>
        <begin position="353"/>
        <end position="372"/>
    </location>
</feature>
<dbReference type="FunFam" id="3.40.30.10:FF:000032">
    <property type="entry name" value="Protein disulfide-isomerase A6 homolog"/>
    <property type="match status" value="1"/>
</dbReference>
<evidence type="ECO:0000256" key="8">
    <source>
        <dbReference type="ARBA" id="ARBA00023284"/>
    </source>
</evidence>
<dbReference type="Proteomes" id="UP001211907">
    <property type="component" value="Unassembled WGS sequence"/>
</dbReference>
<feature type="compositionally biased region" description="Acidic residues" evidence="10">
    <location>
        <begin position="361"/>
        <end position="372"/>
    </location>
</feature>
<comment type="catalytic activity">
    <reaction evidence="1">
        <text>Catalyzes the rearrangement of -S-S- bonds in proteins.</text>
        <dbReference type="EC" id="5.3.4.1"/>
    </reaction>
</comment>
<evidence type="ECO:0000256" key="7">
    <source>
        <dbReference type="ARBA" id="ARBA00023235"/>
    </source>
</evidence>
<reference evidence="13" key="1">
    <citation type="submission" date="2020-05" db="EMBL/GenBank/DDBJ databases">
        <title>Phylogenomic resolution of chytrid fungi.</title>
        <authorList>
            <person name="Stajich J.E."/>
            <person name="Amses K."/>
            <person name="Simmons R."/>
            <person name="Seto K."/>
            <person name="Myers J."/>
            <person name="Bonds A."/>
            <person name="Quandt C.A."/>
            <person name="Barry K."/>
            <person name="Liu P."/>
            <person name="Grigoriev I."/>
            <person name="Longcore J.E."/>
            <person name="James T.Y."/>
        </authorList>
    </citation>
    <scope>NUCLEOTIDE SEQUENCE</scope>
    <source>
        <strain evidence="13">JEL0513</strain>
    </source>
</reference>
<evidence type="ECO:0000256" key="5">
    <source>
        <dbReference type="ARBA" id="ARBA00022737"/>
    </source>
</evidence>
<evidence type="ECO:0000256" key="9">
    <source>
        <dbReference type="RuleBase" id="RU004208"/>
    </source>
</evidence>
<gene>
    <name evidence="13" type="ORF">HK100_005137</name>
</gene>
<organism evidence="13 14">
    <name type="scientific">Physocladia obscura</name>
    <dbReference type="NCBI Taxonomy" id="109957"/>
    <lineage>
        <taxon>Eukaryota</taxon>
        <taxon>Fungi</taxon>
        <taxon>Fungi incertae sedis</taxon>
        <taxon>Chytridiomycota</taxon>
        <taxon>Chytridiomycota incertae sedis</taxon>
        <taxon>Chytridiomycetes</taxon>
        <taxon>Chytridiales</taxon>
        <taxon>Chytriomycetaceae</taxon>
        <taxon>Physocladia</taxon>
    </lineage>
</organism>
<dbReference type="CDD" id="cd00238">
    <property type="entry name" value="ERp29c"/>
    <property type="match status" value="1"/>
</dbReference>
<keyword evidence="6" id="KW-1015">Disulfide bond</keyword>
<dbReference type="GO" id="GO:0005783">
    <property type="term" value="C:endoplasmic reticulum"/>
    <property type="evidence" value="ECO:0007669"/>
    <property type="project" value="InterPro"/>
</dbReference>
<evidence type="ECO:0000256" key="6">
    <source>
        <dbReference type="ARBA" id="ARBA00023157"/>
    </source>
</evidence>
<evidence type="ECO:0000313" key="14">
    <source>
        <dbReference type="Proteomes" id="UP001211907"/>
    </source>
</evidence>
<dbReference type="Pfam" id="PF00085">
    <property type="entry name" value="Thioredoxin"/>
    <property type="match status" value="2"/>
</dbReference>
<dbReference type="EMBL" id="JADGJH010002434">
    <property type="protein sequence ID" value="KAJ3098265.1"/>
    <property type="molecule type" value="Genomic_DNA"/>
</dbReference>
<dbReference type="InterPro" id="IPR051063">
    <property type="entry name" value="PDI"/>
</dbReference>
<dbReference type="InterPro" id="IPR005788">
    <property type="entry name" value="PDI_thioredoxin-like_dom"/>
</dbReference>
<dbReference type="GO" id="GO:0003756">
    <property type="term" value="F:protein disulfide isomerase activity"/>
    <property type="evidence" value="ECO:0007669"/>
    <property type="project" value="UniProtKB-EC"/>
</dbReference>
<dbReference type="PANTHER" id="PTHR45672:SF11">
    <property type="entry name" value="PROTEIN DISULFIDE-ISOMERASE C17H9.14C"/>
    <property type="match status" value="1"/>
</dbReference>
<dbReference type="Pfam" id="PF07749">
    <property type="entry name" value="ERp29"/>
    <property type="match status" value="1"/>
</dbReference>
<feature type="signal peptide" evidence="11">
    <location>
        <begin position="1"/>
        <end position="20"/>
    </location>
</feature>
<evidence type="ECO:0000259" key="12">
    <source>
        <dbReference type="PROSITE" id="PS51352"/>
    </source>
</evidence>
<dbReference type="GO" id="GO:0006457">
    <property type="term" value="P:protein folding"/>
    <property type="evidence" value="ECO:0007669"/>
    <property type="project" value="TreeGrafter"/>
</dbReference>
<accession>A0AAD5SS82</accession>
<feature type="domain" description="Thioredoxin" evidence="12">
    <location>
        <begin position="124"/>
        <end position="243"/>
    </location>
</feature>
<evidence type="ECO:0000256" key="2">
    <source>
        <dbReference type="ARBA" id="ARBA00006347"/>
    </source>
</evidence>
<dbReference type="PROSITE" id="PS51352">
    <property type="entry name" value="THIOREDOXIN_2"/>
    <property type="match status" value="1"/>
</dbReference>
<dbReference type="SUPFAM" id="SSF47933">
    <property type="entry name" value="ERP29 C domain-like"/>
    <property type="match status" value="1"/>
</dbReference>
<dbReference type="NCBIfam" id="TIGR01126">
    <property type="entry name" value="pdi_dom"/>
    <property type="match status" value="1"/>
</dbReference>
<dbReference type="InterPro" id="IPR011679">
    <property type="entry name" value="ERp29_C"/>
</dbReference>
<dbReference type="PRINTS" id="PR00421">
    <property type="entry name" value="THIOREDOXIN"/>
</dbReference>
<dbReference type="Gene3D" id="3.40.30.10">
    <property type="entry name" value="Glutaredoxin"/>
    <property type="match status" value="2"/>
</dbReference>
<keyword evidence="4 11" id="KW-0732">Signal</keyword>
<proteinExistence type="inferred from homology"/>
<dbReference type="CDD" id="cd02998">
    <property type="entry name" value="PDI_a_ERp38"/>
    <property type="match status" value="2"/>
</dbReference>
<evidence type="ECO:0000256" key="10">
    <source>
        <dbReference type="SAM" id="MobiDB-lite"/>
    </source>
</evidence>
<comment type="similarity">
    <text evidence="2 9">Belongs to the protein disulfide isomerase family.</text>
</comment>
<keyword evidence="5" id="KW-0677">Repeat</keyword>
<dbReference type="InterPro" id="IPR017937">
    <property type="entry name" value="Thioredoxin_CS"/>
</dbReference>
<keyword evidence="7" id="KW-0413">Isomerase</keyword>
<comment type="caution">
    <text evidence="13">The sequence shown here is derived from an EMBL/GenBank/DDBJ whole genome shotgun (WGS) entry which is preliminary data.</text>
</comment>
<evidence type="ECO:0000256" key="1">
    <source>
        <dbReference type="ARBA" id="ARBA00001182"/>
    </source>
</evidence>
<dbReference type="AlphaFoldDB" id="A0AAD5SS82"/>
<dbReference type="EC" id="5.3.4.1" evidence="3"/>
<dbReference type="Gene3D" id="1.20.1150.12">
    <property type="entry name" value="Endoplasmic reticulum resident protein 29, C-terminal domain"/>
    <property type="match status" value="1"/>
</dbReference>
<evidence type="ECO:0000256" key="4">
    <source>
        <dbReference type="ARBA" id="ARBA00022729"/>
    </source>
</evidence>
<evidence type="ECO:0000256" key="3">
    <source>
        <dbReference type="ARBA" id="ARBA00012723"/>
    </source>
</evidence>
<evidence type="ECO:0000256" key="11">
    <source>
        <dbReference type="SAM" id="SignalP"/>
    </source>
</evidence>
<dbReference type="SUPFAM" id="SSF52833">
    <property type="entry name" value="Thioredoxin-like"/>
    <property type="match status" value="2"/>
</dbReference>
<dbReference type="InterPro" id="IPR036356">
    <property type="entry name" value="ERp29_C_sf"/>
</dbReference>
<feature type="chain" id="PRO_5042126130" description="protein disulfide-isomerase" evidence="11">
    <location>
        <begin position="21"/>
        <end position="372"/>
    </location>
</feature>
<protein>
    <recommendedName>
        <fullName evidence="3">protein disulfide-isomerase</fullName>
        <ecNumber evidence="3">5.3.4.1</ecNumber>
    </recommendedName>
</protein>
<dbReference type="PANTHER" id="PTHR45672">
    <property type="entry name" value="PROTEIN DISULFIDE-ISOMERASE C17H9.14C-RELATED"/>
    <property type="match status" value="1"/>
</dbReference>
<keyword evidence="14" id="KW-1185">Reference proteome</keyword>
<dbReference type="InterPro" id="IPR036249">
    <property type="entry name" value="Thioredoxin-like_sf"/>
</dbReference>
<dbReference type="InterPro" id="IPR013766">
    <property type="entry name" value="Thioredoxin_domain"/>
</dbReference>